<gene>
    <name evidence="1" type="ORF">T4D_7979</name>
</gene>
<reference evidence="1 2" key="1">
    <citation type="submission" date="2015-01" db="EMBL/GenBank/DDBJ databases">
        <title>Evolution of Trichinella species and genotypes.</title>
        <authorList>
            <person name="Korhonen P.K."/>
            <person name="Edoardo P."/>
            <person name="Giuseppe L.R."/>
            <person name="Gasser R.B."/>
        </authorList>
    </citation>
    <scope>NUCLEOTIDE SEQUENCE [LARGE SCALE GENOMIC DNA]</scope>
    <source>
        <strain evidence="1">ISS470</strain>
    </source>
</reference>
<sequence>MHKPVIYNSSVDDVYNSLQADIQSASSCNHQTTQTWFSEAAQQPSMRELDHEDMGKLFNSIFTITMQRKL</sequence>
<dbReference type="EMBL" id="JYDT01000161">
    <property type="protein sequence ID" value="KRY82792.1"/>
    <property type="molecule type" value="Genomic_DNA"/>
</dbReference>
<dbReference type="OrthoDB" id="10585339at2759"/>
<evidence type="ECO:0000313" key="2">
    <source>
        <dbReference type="Proteomes" id="UP000054995"/>
    </source>
</evidence>
<proteinExistence type="predicted"/>
<protein>
    <submittedName>
        <fullName evidence="1">Uncharacterized protein</fullName>
    </submittedName>
</protein>
<organism evidence="1 2">
    <name type="scientific">Trichinella pseudospiralis</name>
    <name type="common">Parasitic roundworm</name>
    <dbReference type="NCBI Taxonomy" id="6337"/>
    <lineage>
        <taxon>Eukaryota</taxon>
        <taxon>Metazoa</taxon>
        <taxon>Ecdysozoa</taxon>
        <taxon>Nematoda</taxon>
        <taxon>Enoplea</taxon>
        <taxon>Dorylaimia</taxon>
        <taxon>Trichinellida</taxon>
        <taxon>Trichinellidae</taxon>
        <taxon>Trichinella</taxon>
    </lineage>
</organism>
<dbReference type="Proteomes" id="UP000054995">
    <property type="component" value="Unassembled WGS sequence"/>
</dbReference>
<comment type="caution">
    <text evidence="1">The sequence shown here is derived from an EMBL/GenBank/DDBJ whole genome shotgun (WGS) entry which is preliminary data.</text>
</comment>
<keyword evidence="2" id="KW-1185">Reference proteome</keyword>
<dbReference type="AlphaFoldDB" id="A0A0V1F9Y7"/>
<name>A0A0V1F9Y7_TRIPS</name>
<accession>A0A0V1F9Y7</accession>
<evidence type="ECO:0000313" key="1">
    <source>
        <dbReference type="EMBL" id="KRY82792.1"/>
    </source>
</evidence>